<feature type="signal peptide" evidence="4">
    <location>
        <begin position="1"/>
        <end position="42"/>
    </location>
</feature>
<dbReference type="InterPro" id="IPR036186">
    <property type="entry name" value="Serpin_sf"/>
</dbReference>
<dbReference type="InterPro" id="IPR000215">
    <property type="entry name" value="Serpin_fam"/>
</dbReference>
<dbReference type="InterPro" id="IPR042178">
    <property type="entry name" value="Serpin_sf_1"/>
</dbReference>
<dbReference type="Gene3D" id="3.30.497.10">
    <property type="entry name" value="Antithrombin, subunit I, domain 2"/>
    <property type="match status" value="1"/>
</dbReference>
<dbReference type="PANTHER" id="PTHR11461:SF278">
    <property type="entry name" value="SERINE PROTEASE INHIBITOR 88EA"/>
    <property type="match status" value="1"/>
</dbReference>
<evidence type="ECO:0000256" key="3">
    <source>
        <dbReference type="RuleBase" id="RU000411"/>
    </source>
</evidence>
<keyword evidence="1" id="KW-0646">Protease inhibitor</keyword>
<keyword evidence="2" id="KW-0722">Serine protease inhibitor</keyword>
<name>A0A1B6I7V7_9HEMI</name>
<dbReference type="Pfam" id="PF00079">
    <property type="entry name" value="Serpin"/>
    <property type="match status" value="1"/>
</dbReference>
<accession>A0A1B6I7V7</accession>
<dbReference type="SMART" id="SM00093">
    <property type="entry name" value="SERPIN"/>
    <property type="match status" value="1"/>
</dbReference>
<evidence type="ECO:0000256" key="4">
    <source>
        <dbReference type="SAM" id="SignalP"/>
    </source>
</evidence>
<dbReference type="InterPro" id="IPR042185">
    <property type="entry name" value="Serpin_sf_2"/>
</dbReference>
<feature type="non-terminal residue" evidence="6">
    <location>
        <position position="1"/>
    </location>
</feature>
<gene>
    <name evidence="6" type="ORF">g.12603</name>
</gene>
<organism evidence="6">
    <name type="scientific">Homalodisca liturata</name>
    <dbReference type="NCBI Taxonomy" id="320908"/>
    <lineage>
        <taxon>Eukaryota</taxon>
        <taxon>Metazoa</taxon>
        <taxon>Ecdysozoa</taxon>
        <taxon>Arthropoda</taxon>
        <taxon>Hexapoda</taxon>
        <taxon>Insecta</taxon>
        <taxon>Pterygota</taxon>
        <taxon>Neoptera</taxon>
        <taxon>Paraneoptera</taxon>
        <taxon>Hemiptera</taxon>
        <taxon>Auchenorrhyncha</taxon>
        <taxon>Membracoidea</taxon>
        <taxon>Cicadellidae</taxon>
        <taxon>Cicadellinae</taxon>
        <taxon>Proconiini</taxon>
        <taxon>Homalodisca</taxon>
    </lineage>
</organism>
<feature type="chain" id="PRO_5008584983" description="Serpin domain-containing protein" evidence="4">
    <location>
        <begin position="43"/>
        <end position="445"/>
    </location>
</feature>
<dbReference type="GO" id="GO:0004867">
    <property type="term" value="F:serine-type endopeptidase inhibitor activity"/>
    <property type="evidence" value="ECO:0007669"/>
    <property type="project" value="UniProtKB-KW"/>
</dbReference>
<dbReference type="InterPro" id="IPR023796">
    <property type="entry name" value="Serpin_dom"/>
</dbReference>
<keyword evidence="4" id="KW-0732">Signal</keyword>
<dbReference type="PANTHER" id="PTHR11461">
    <property type="entry name" value="SERINE PROTEASE INHIBITOR, SERPIN"/>
    <property type="match status" value="1"/>
</dbReference>
<evidence type="ECO:0000256" key="2">
    <source>
        <dbReference type="ARBA" id="ARBA00022900"/>
    </source>
</evidence>
<reference evidence="6" key="1">
    <citation type="submission" date="2015-11" db="EMBL/GenBank/DDBJ databases">
        <title>De novo transcriptome assembly of four potential Pierce s Disease insect vectors from Arizona vineyards.</title>
        <authorList>
            <person name="Tassone E.E."/>
        </authorList>
    </citation>
    <scope>NUCLEOTIDE SEQUENCE</scope>
</reference>
<proteinExistence type="inferred from homology"/>
<dbReference type="SUPFAM" id="SSF56574">
    <property type="entry name" value="Serpins"/>
    <property type="match status" value="1"/>
</dbReference>
<dbReference type="GO" id="GO:0005615">
    <property type="term" value="C:extracellular space"/>
    <property type="evidence" value="ECO:0007669"/>
    <property type="project" value="InterPro"/>
</dbReference>
<feature type="domain" description="Serpin" evidence="5">
    <location>
        <begin position="74"/>
        <end position="441"/>
    </location>
</feature>
<sequence length="445" mass="49190">DQSLSQWCGVRSDSLVISPRFNLTPKMMLLMLLLTAVPLVMPQCLTPADDAATAAVDPSMPKPPLYQGQLQFSLSMLQTLNSLQPQSNLFFSPLSVYNTLLLAYFISANHTERTLHQALYLPPQLTKVNVLEAYKVERLLDQMRAINGSDSYQLIVANRLFAAQSLSVRECMAALFSDELERLDFMRDAEAATNHINQWVANHTRGHIPQLVPSGRLSPTSKLVLANAAFFKGLWKSKFLPVKSKKETFLISSTEKGLVTMMRQKGTFNHLVSETLGAHVLQLPYKGNAVSMFVFLPPYAAPRGISNILKRLTPENLREILTEEIMIPREVEVGIPKFSVEQSLELVPVLANLGVGDLFNSSADLSSLTGSPGIQLDDAVHKAKIQVDEDGTTAAAATAFFTFRSSRPLDAAMFICNHPFVYLLYDAQSQTILFTGVYNSPPPSE</sequence>
<dbReference type="InterPro" id="IPR023795">
    <property type="entry name" value="Serpin_CS"/>
</dbReference>
<comment type="similarity">
    <text evidence="3">Belongs to the serpin family.</text>
</comment>
<dbReference type="Gene3D" id="2.30.39.10">
    <property type="entry name" value="Alpha-1-antitrypsin, domain 1"/>
    <property type="match status" value="1"/>
</dbReference>
<dbReference type="PROSITE" id="PS00284">
    <property type="entry name" value="SERPIN"/>
    <property type="match status" value="1"/>
</dbReference>
<dbReference type="AlphaFoldDB" id="A0A1B6I7V7"/>
<dbReference type="EMBL" id="GECU01024702">
    <property type="protein sequence ID" value="JAS83004.1"/>
    <property type="molecule type" value="Transcribed_RNA"/>
</dbReference>
<protein>
    <recommendedName>
        <fullName evidence="5">Serpin domain-containing protein</fullName>
    </recommendedName>
</protein>
<evidence type="ECO:0000256" key="1">
    <source>
        <dbReference type="ARBA" id="ARBA00022690"/>
    </source>
</evidence>
<dbReference type="CDD" id="cd19594">
    <property type="entry name" value="serpin_crustaceans_chelicerates_insects"/>
    <property type="match status" value="1"/>
</dbReference>
<evidence type="ECO:0000259" key="5">
    <source>
        <dbReference type="SMART" id="SM00093"/>
    </source>
</evidence>
<evidence type="ECO:0000313" key="6">
    <source>
        <dbReference type="EMBL" id="JAS83004.1"/>
    </source>
</evidence>